<dbReference type="EMBL" id="CABVPW010000046">
    <property type="protein sequence ID" value="VWC38030.1"/>
    <property type="molecule type" value="Genomic_DNA"/>
</dbReference>
<evidence type="ECO:0000313" key="2">
    <source>
        <dbReference type="Proteomes" id="UP000494218"/>
    </source>
</evidence>
<organism evidence="1 2">
    <name type="scientific">Burkholderia lata (strain ATCC 17760 / DSM 23089 / LMG 22485 / NCIMB 9086 / R18194 / 383)</name>
    <dbReference type="NCBI Taxonomy" id="482957"/>
    <lineage>
        <taxon>Bacteria</taxon>
        <taxon>Pseudomonadati</taxon>
        <taxon>Pseudomonadota</taxon>
        <taxon>Betaproteobacteria</taxon>
        <taxon>Burkholderiales</taxon>
        <taxon>Burkholderiaceae</taxon>
        <taxon>Burkholderia</taxon>
        <taxon>Burkholderia cepacia complex</taxon>
    </lineage>
</organism>
<proteinExistence type="predicted"/>
<reference evidence="1 2" key="1">
    <citation type="submission" date="2019-09" db="EMBL/GenBank/DDBJ databases">
        <authorList>
            <person name="Depoorter E."/>
        </authorList>
    </citation>
    <scope>NUCLEOTIDE SEQUENCE [LARGE SCALE GENOMIC DNA]</scope>
    <source>
        <strain evidence="1">LMG 23254</strain>
    </source>
</reference>
<name>A0A6P2S5C7_BURL3</name>
<accession>A0A6P2S5C7</accession>
<dbReference type="Proteomes" id="UP000494218">
    <property type="component" value="Unassembled WGS sequence"/>
</dbReference>
<protein>
    <submittedName>
        <fullName evidence="1">Type III secretion protein SctE</fullName>
    </submittedName>
</protein>
<gene>
    <name evidence="1" type="ORF">BLA23254_06757</name>
</gene>
<evidence type="ECO:0000313" key="1">
    <source>
        <dbReference type="EMBL" id="VWC38030.1"/>
    </source>
</evidence>
<dbReference type="AlphaFoldDB" id="A0A6P2S5C7"/>
<sequence>MYDPIAPYAKQFDNLSSLIKDPDATPTIEKIRHALFDVAENVNNAAPGSDADNRNRATLYHGLLAAARVIQQIQRM</sequence>
<dbReference type="RefSeq" id="WP_175034879.1">
    <property type="nucleotide sequence ID" value="NZ_CABVPW010000046.1"/>
</dbReference>